<protein>
    <submittedName>
        <fullName evidence="3">Sulfurtransferase</fullName>
    </submittedName>
</protein>
<dbReference type="Proteomes" id="UP000062912">
    <property type="component" value="Unassembled WGS sequence"/>
</dbReference>
<evidence type="ECO:0000256" key="1">
    <source>
        <dbReference type="ARBA" id="ARBA00022737"/>
    </source>
</evidence>
<accession>A0A132ENJ7</accession>
<dbReference type="OrthoDB" id="9789585at2"/>
<keyword evidence="1" id="KW-0677">Repeat</keyword>
<dbReference type="Pfam" id="PF00581">
    <property type="entry name" value="Rhodanese"/>
    <property type="match status" value="4"/>
</dbReference>
<dbReference type="Gene3D" id="3.40.250.10">
    <property type="entry name" value="Rhodanese-like domain"/>
    <property type="match status" value="4"/>
</dbReference>
<dbReference type="AlphaFoldDB" id="A0A132ENJ7"/>
<dbReference type="CDD" id="cd01535">
    <property type="entry name" value="4RHOD_Repeat_4"/>
    <property type="match status" value="1"/>
</dbReference>
<proteinExistence type="predicted"/>
<dbReference type="PROSITE" id="PS50206">
    <property type="entry name" value="RHODANESE_3"/>
    <property type="match status" value="4"/>
</dbReference>
<dbReference type="InterPro" id="IPR001763">
    <property type="entry name" value="Rhodanese-like_dom"/>
</dbReference>
<dbReference type="SUPFAM" id="SSF52821">
    <property type="entry name" value="Rhodanese/Cell cycle control phosphatase"/>
    <property type="match status" value="4"/>
</dbReference>
<feature type="domain" description="Rhodanese" evidence="2">
    <location>
        <begin position="294"/>
        <end position="368"/>
    </location>
</feature>
<name>A0A132ENJ7_9BURK</name>
<dbReference type="CDD" id="cd01534">
    <property type="entry name" value="4RHOD_Repeat_3"/>
    <property type="match status" value="1"/>
</dbReference>
<keyword evidence="3" id="KW-0808">Transferase</keyword>
<comment type="caution">
    <text evidence="3">The sequence shown here is derived from an EMBL/GenBank/DDBJ whole genome shotgun (WGS) entry which is preliminary data.</text>
</comment>
<organism evidence="3 4">
    <name type="scientific">Burkholderia pseudomultivorans</name>
    <dbReference type="NCBI Taxonomy" id="1207504"/>
    <lineage>
        <taxon>Bacteria</taxon>
        <taxon>Pseudomonadati</taxon>
        <taxon>Pseudomonadota</taxon>
        <taxon>Betaproteobacteria</taxon>
        <taxon>Burkholderiales</taxon>
        <taxon>Burkholderiaceae</taxon>
        <taxon>Burkholderia</taxon>
        <taxon>Burkholderia cepacia complex</taxon>
    </lineage>
</organism>
<gene>
    <name evidence="3" type="ORF">WT56_05345</name>
</gene>
<feature type="domain" description="Rhodanese" evidence="2">
    <location>
        <begin position="25"/>
        <end position="117"/>
    </location>
</feature>
<dbReference type="CDD" id="cd01532">
    <property type="entry name" value="4RHOD_Repeat_1"/>
    <property type="match status" value="1"/>
</dbReference>
<feature type="domain" description="Rhodanese" evidence="2">
    <location>
        <begin position="150"/>
        <end position="241"/>
    </location>
</feature>
<dbReference type="PANTHER" id="PTHR43855:SF1">
    <property type="entry name" value="THIOSULFATE SULFURTRANSFERASE"/>
    <property type="match status" value="1"/>
</dbReference>
<dbReference type="InterPro" id="IPR051126">
    <property type="entry name" value="Thiosulfate_sulfurtransferase"/>
</dbReference>
<dbReference type="GO" id="GO:0016740">
    <property type="term" value="F:transferase activity"/>
    <property type="evidence" value="ECO:0007669"/>
    <property type="project" value="UniProtKB-KW"/>
</dbReference>
<dbReference type="SMART" id="SM00450">
    <property type="entry name" value="RHOD"/>
    <property type="match status" value="4"/>
</dbReference>
<dbReference type="RefSeq" id="WP_060238258.1">
    <property type="nucleotide sequence ID" value="NZ_LPJR01000001.1"/>
</dbReference>
<evidence type="ECO:0000313" key="4">
    <source>
        <dbReference type="Proteomes" id="UP000062912"/>
    </source>
</evidence>
<feature type="domain" description="Rhodanese" evidence="2">
    <location>
        <begin position="399"/>
        <end position="489"/>
    </location>
</feature>
<evidence type="ECO:0000313" key="3">
    <source>
        <dbReference type="EMBL" id="KWF38106.1"/>
    </source>
</evidence>
<reference evidence="3 4" key="1">
    <citation type="submission" date="2015-11" db="EMBL/GenBank/DDBJ databases">
        <title>Expanding the genomic diversity of Burkholderia species for the development of highly accurate diagnostics.</title>
        <authorList>
            <person name="Sahl J."/>
            <person name="Keim P."/>
            <person name="Wagner D."/>
        </authorList>
    </citation>
    <scope>NUCLEOTIDE SEQUENCE [LARGE SCALE GENOMIC DNA]</scope>
    <source>
        <strain evidence="3 4">MSMB368WGS</strain>
    </source>
</reference>
<dbReference type="InterPro" id="IPR036873">
    <property type="entry name" value="Rhodanese-like_dom_sf"/>
</dbReference>
<sequence length="541" mass="58202">MTLSADSTSRFPTASYQQVRARLLARDEIALIDVREEDPYAQGHPLWAANFPLSKLELDVWTRIPRRDTPIVVYGEANGEDLAPRAAETLARLGYTDVRLLDGGLAGWLAAGGETFIDVNVPSKSFGEWVEAERHTPSLSAQEVQALIDAKADVVIVDARRFDEYRTMSIPTATSVPGAELVLRVRALAPDPATQVIVNCAGRTRSIIGTQSLVNAGLPNPVAALRNGTIGWTLAGQTLDHGASRRFPDEIDPALRADARRAARAVAERAGVPRIALAEVAALDEPGRTLYRFDVRTPEEYEAGHLPGFLNTPGGQLVQETDHHAAVRGARIVLADDDGVRADMTASWLAQMGWDVRVVEPAGSAAFTEAGQPPRDVPATPPATEVSPATLAGWLKEAARGDVAIVDVTASANYVKRHIPGAWFAVRAQLRDALAAIPPAQRYVFTCGSSLLARFAADDARALLPASAQIAVLTGGTAAWIDAGLPLESGETRLASPRIDRYRRPYEGTDNAAAAMQAYLDWEYGLVDQLKRDGTHHFSVI</sequence>
<dbReference type="EMBL" id="LPJR01000001">
    <property type="protein sequence ID" value="KWF38106.1"/>
    <property type="molecule type" value="Genomic_DNA"/>
</dbReference>
<evidence type="ECO:0000259" key="2">
    <source>
        <dbReference type="PROSITE" id="PS50206"/>
    </source>
</evidence>
<dbReference type="PANTHER" id="PTHR43855">
    <property type="entry name" value="THIOSULFATE SULFURTRANSFERASE"/>
    <property type="match status" value="1"/>
</dbReference>